<dbReference type="AlphaFoldDB" id="A0A6I6FG58"/>
<reference evidence="3 4" key="1">
    <citation type="submission" date="2018-12" db="EMBL/GenBank/DDBJ databases">
        <title>Complete genome sequence of Streptomyces ficellus NRRL8067, the producer of ficellomycin, feldamycin and nojirimycin.</title>
        <authorList>
            <person name="Zhang H."/>
            <person name="Yue R."/>
            <person name="Liu Y."/>
            <person name="Li M."/>
            <person name="Mu H."/>
            <person name="Zhang J."/>
        </authorList>
    </citation>
    <scope>NUCLEOTIDE SEQUENCE [LARGE SCALE GENOMIC DNA]</scope>
    <source>
        <strain evidence="3 4">NRRL 8067</strain>
    </source>
</reference>
<organism evidence="3 4">
    <name type="scientific">Streptomyces ficellus</name>
    <dbReference type="NCBI Taxonomy" id="1977088"/>
    <lineage>
        <taxon>Bacteria</taxon>
        <taxon>Bacillati</taxon>
        <taxon>Actinomycetota</taxon>
        <taxon>Actinomycetes</taxon>
        <taxon>Kitasatosporales</taxon>
        <taxon>Streptomycetaceae</taxon>
        <taxon>Streptomyces</taxon>
    </lineage>
</organism>
<feature type="region of interest" description="Disordered" evidence="1">
    <location>
        <begin position="194"/>
        <end position="217"/>
    </location>
</feature>
<dbReference type="EMBL" id="CP034279">
    <property type="protein sequence ID" value="QGV82284.1"/>
    <property type="molecule type" value="Genomic_DNA"/>
</dbReference>
<dbReference type="InterPro" id="IPR029069">
    <property type="entry name" value="HotDog_dom_sf"/>
</dbReference>
<protein>
    <recommendedName>
        <fullName evidence="2">A-factor biosynthesis hotdog domain-containing protein</fullName>
    </recommendedName>
</protein>
<dbReference type="InterPro" id="IPR047757">
    <property type="entry name" value="AfsA-like"/>
</dbReference>
<dbReference type="Proteomes" id="UP000422572">
    <property type="component" value="Chromosome"/>
</dbReference>
<evidence type="ECO:0000259" key="2">
    <source>
        <dbReference type="Pfam" id="PF03756"/>
    </source>
</evidence>
<feature type="region of interest" description="Disordered" evidence="1">
    <location>
        <begin position="310"/>
        <end position="333"/>
    </location>
</feature>
<gene>
    <name evidence="3" type="ORF">EIZ62_31530</name>
</gene>
<dbReference type="Pfam" id="PF03756">
    <property type="entry name" value="AfsA"/>
    <property type="match status" value="2"/>
</dbReference>
<feature type="region of interest" description="Disordered" evidence="1">
    <location>
        <begin position="1"/>
        <end position="30"/>
    </location>
</feature>
<name>A0A6I6FG58_9ACTN</name>
<evidence type="ECO:0000256" key="1">
    <source>
        <dbReference type="SAM" id="MobiDB-lite"/>
    </source>
</evidence>
<feature type="domain" description="A-factor biosynthesis hotdog" evidence="2">
    <location>
        <begin position="212"/>
        <end position="327"/>
    </location>
</feature>
<sequence length="333" mass="35931">MTTSAFRTEGPLSSVPADDSGTGTTPCPPAHRFPTLTTTVPMEFVHRAAVAEVMLTDWRRRGDTHFEVTAQWPRGHSFYSPIGAHHDPLLAAETIRQAGSLLAHTEFGVPLGHQFLMWDLQYAVEPEHLLIGGTPASLDIDVVCSDVKRRGGSLTGLRYSAVIRREGHVAATGTASYTCVPPAVYRRLRTGRGLQDGRPRIPLGPPVPPRSVGRVSPRDVVLSPTGEPGRWQLRTDDRHHVLFDHPVDHVPGMALIESARQAAAVVLGDSALLPMAITSHFTRYAELNAPCLVEATVLSATEAGAGRRGVRVTGHQEGEPVFTSTVTSPPRSL</sequence>
<keyword evidence="4" id="KW-1185">Reference proteome</keyword>
<accession>A0A6I6FG58</accession>
<dbReference type="OrthoDB" id="7838374at2"/>
<dbReference type="RefSeq" id="WP_156696024.1">
    <property type="nucleotide sequence ID" value="NZ_CP034279.1"/>
</dbReference>
<dbReference type="SUPFAM" id="SSF54637">
    <property type="entry name" value="Thioesterase/thiol ester dehydrase-isomerase"/>
    <property type="match status" value="1"/>
</dbReference>
<evidence type="ECO:0000313" key="4">
    <source>
        <dbReference type="Proteomes" id="UP000422572"/>
    </source>
</evidence>
<dbReference type="GO" id="GO:0016740">
    <property type="term" value="F:transferase activity"/>
    <property type="evidence" value="ECO:0007669"/>
    <property type="project" value="InterPro"/>
</dbReference>
<dbReference type="InterPro" id="IPR005509">
    <property type="entry name" value="AfsA_hotdog_dom"/>
</dbReference>
<dbReference type="NCBIfam" id="NF041195">
    <property type="entry name" value="ScbA_BarX_GamBu"/>
    <property type="match status" value="1"/>
</dbReference>
<feature type="domain" description="A-factor biosynthesis hotdog" evidence="2">
    <location>
        <begin position="44"/>
        <end position="179"/>
    </location>
</feature>
<evidence type="ECO:0000313" key="3">
    <source>
        <dbReference type="EMBL" id="QGV82284.1"/>
    </source>
</evidence>
<proteinExistence type="predicted"/>
<feature type="compositionally biased region" description="Polar residues" evidence="1">
    <location>
        <begin position="322"/>
        <end position="333"/>
    </location>
</feature>
<dbReference type="KEGG" id="sfic:EIZ62_31530"/>